<proteinExistence type="predicted"/>
<dbReference type="Proteomes" id="UP000019116">
    <property type="component" value="Chromosome 1A"/>
</dbReference>
<keyword evidence="2" id="KW-1185">Reference proteome</keyword>
<dbReference type="Gramene" id="TraesLDM1A03G00146470.1">
    <property type="protein sequence ID" value="TraesLDM1A03G00146470.1.CDS1"/>
    <property type="gene ID" value="TraesLDM1A03G00146470"/>
</dbReference>
<dbReference type="OrthoDB" id="694624at2759"/>
<sequence length="204" mass="21114">MACLAAIGDSFLARGAPMEELQEADVLWPDTPPPSRDRLPDQLYDSAAAAAVDFSCESFGSDDDGPAASSSMSSASSSSTVLPFGGGSSGGFLSYPPASAGGHGREGDMAEEFQEADVLWPDDGYEPRERGADGGELWWLCCGFGADAAGYHRVEPAAGGQRQAWRPPVSSPIDIPIGLAAAAAAARRRRAGTLLVHRRSIGTG</sequence>
<dbReference type="Gramene" id="TraesCS1A02G339200.1">
    <property type="protein sequence ID" value="TraesCS1A02G339200.1.cds1"/>
    <property type="gene ID" value="TraesCS1A02G339200"/>
</dbReference>
<dbReference type="AlphaFoldDB" id="A0A3B5Y5C9"/>
<name>A0A3B5Y5C9_WHEAT</name>
<reference evidence="1" key="1">
    <citation type="submission" date="2018-08" db="EMBL/GenBank/DDBJ databases">
        <authorList>
            <person name="Rossello M."/>
        </authorList>
    </citation>
    <scope>NUCLEOTIDE SEQUENCE [LARGE SCALE GENOMIC DNA]</scope>
    <source>
        <strain evidence="1">cv. Chinese Spring</strain>
    </source>
</reference>
<protein>
    <submittedName>
        <fullName evidence="1">Uncharacterized protein</fullName>
    </submittedName>
</protein>
<accession>A0A3B5Y5C9</accession>
<dbReference type="Gramene" id="TraesLAC1A03G00149480.1">
    <property type="protein sequence ID" value="TraesLAC1A03G00149480.1.CDS1"/>
    <property type="gene ID" value="TraesLAC1A03G00149480"/>
</dbReference>
<organism evidence="1">
    <name type="scientific">Triticum aestivum</name>
    <name type="common">Wheat</name>
    <dbReference type="NCBI Taxonomy" id="4565"/>
    <lineage>
        <taxon>Eukaryota</taxon>
        <taxon>Viridiplantae</taxon>
        <taxon>Streptophyta</taxon>
        <taxon>Embryophyta</taxon>
        <taxon>Tracheophyta</taxon>
        <taxon>Spermatophyta</taxon>
        <taxon>Magnoliopsida</taxon>
        <taxon>Liliopsida</taxon>
        <taxon>Poales</taxon>
        <taxon>Poaceae</taxon>
        <taxon>BOP clade</taxon>
        <taxon>Pooideae</taxon>
        <taxon>Triticodae</taxon>
        <taxon>Triticeae</taxon>
        <taxon>Triticinae</taxon>
        <taxon>Triticum</taxon>
    </lineage>
</organism>
<reference evidence="1" key="2">
    <citation type="submission" date="2018-10" db="UniProtKB">
        <authorList>
            <consortium name="EnsemblPlants"/>
        </authorList>
    </citation>
    <scope>IDENTIFICATION</scope>
</reference>
<dbReference type="EnsemblPlants" id="TraesCS1A02G339200.1">
    <property type="protein sequence ID" value="TraesCS1A02G339200.1.cds1"/>
    <property type="gene ID" value="TraesCS1A02G339200"/>
</dbReference>
<dbReference type="Gramene" id="TraesCS1A03G0837500.1">
    <property type="protein sequence ID" value="TraesCS1A03G0837500.1.CDS1"/>
    <property type="gene ID" value="TraesCS1A03G0837500"/>
</dbReference>
<evidence type="ECO:0000313" key="2">
    <source>
        <dbReference type="Proteomes" id="UP000019116"/>
    </source>
</evidence>
<dbReference type="OMA" id="VGEFWWL"/>
<evidence type="ECO:0000313" key="1">
    <source>
        <dbReference type="EnsemblPlants" id="TraesCS1A02G339200.1.cds1"/>
    </source>
</evidence>